<evidence type="ECO:0000256" key="2">
    <source>
        <dbReference type="SAM" id="Phobius"/>
    </source>
</evidence>
<keyword evidence="2" id="KW-1133">Transmembrane helix</keyword>
<sequence>MLTTSAVGPRKPGTDSQNATHPNGNAGTTLSDGPATSTSSTSALSISSSPRSTVAATHSPTTLPASKSDPESGPLPTSFSSTKFASSSTPPVTTELTSDALSASSVTPSSHGGSHSSTATAATIQPFSTVSSPTTASAVDASIDNAGGHSKDLIIALSSVLGLLAIVASVLGYFLWSRKRRQARSSGHEDSGSDSSNTTVLEEEGATKSSGPRTQASDVPPSDNSTIMNGYATTSLVCEPGSPRSSTSPPSFRSSPEVASSRKTPSSADAAPSRNEPRNKHASPSLPGEPASFPGSPLPRPWQGIRSGLGGDEVVPREPWASDDREEEPPPYEPRAQEC</sequence>
<feature type="compositionally biased region" description="Polar residues" evidence="1">
    <location>
        <begin position="54"/>
        <end position="65"/>
    </location>
</feature>
<name>A0A1M2W3R7_TRAPU</name>
<dbReference type="Proteomes" id="UP000184267">
    <property type="component" value="Unassembled WGS sequence"/>
</dbReference>
<feature type="compositionally biased region" description="Polar residues" evidence="1">
    <location>
        <begin position="14"/>
        <end position="35"/>
    </location>
</feature>
<protein>
    <submittedName>
        <fullName evidence="3">Uncharacterized protein</fullName>
    </submittedName>
</protein>
<gene>
    <name evidence="3" type="ORF">TRAPUB_8951</name>
</gene>
<keyword evidence="4" id="KW-1185">Reference proteome</keyword>
<accession>A0A1M2W3R7</accession>
<feature type="transmembrane region" description="Helical" evidence="2">
    <location>
        <begin position="153"/>
        <end position="176"/>
    </location>
</feature>
<feature type="compositionally biased region" description="Polar residues" evidence="1">
    <location>
        <begin position="257"/>
        <end position="267"/>
    </location>
</feature>
<keyword evidence="2" id="KW-0812">Transmembrane</keyword>
<feature type="compositionally biased region" description="Low complexity" evidence="1">
    <location>
        <begin position="76"/>
        <end position="91"/>
    </location>
</feature>
<feature type="compositionally biased region" description="Low complexity" evidence="1">
    <location>
        <begin position="102"/>
        <end position="119"/>
    </location>
</feature>
<feature type="compositionally biased region" description="Low complexity" evidence="1">
    <location>
        <begin position="240"/>
        <end position="256"/>
    </location>
</feature>
<organism evidence="3 4">
    <name type="scientific">Trametes pubescens</name>
    <name type="common">White-rot fungus</name>
    <dbReference type="NCBI Taxonomy" id="154538"/>
    <lineage>
        <taxon>Eukaryota</taxon>
        <taxon>Fungi</taxon>
        <taxon>Dikarya</taxon>
        <taxon>Basidiomycota</taxon>
        <taxon>Agaricomycotina</taxon>
        <taxon>Agaricomycetes</taxon>
        <taxon>Polyporales</taxon>
        <taxon>Polyporaceae</taxon>
        <taxon>Trametes</taxon>
    </lineage>
</organism>
<evidence type="ECO:0000256" key="1">
    <source>
        <dbReference type="SAM" id="MobiDB-lite"/>
    </source>
</evidence>
<feature type="region of interest" description="Disordered" evidence="1">
    <location>
        <begin position="1"/>
        <end position="119"/>
    </location>
</feature>
<dbReference type="AlphaFoldDB" id="A0A1M2W3R7"/>
<evidence type="ECO:0000313" key="3">
    <source>
        <dbReference type="EMBL" id="OJT14505.1"/>
    </source>
</evidence>
<evidence type="ECO:0000313" key="4">
    <source>
        <dbReference type="Proteomes" id="UP000184267"/>
    </source>
</evidence>
<dbReference type="EMBL" id="MNAD01000281">
    <property type="protein sequence ID" value="OJT14505.1"/>
    <property type="molecule type" value="Genomic_DNA"/>
</dbReference>
<feature type="compositionally biased region" description="Polar residues" evidence="1">
    <location>
        <begin position="92"/>
        <end position="101"/>
    </location>
</feature>
<keyword evidence="2" id="KW-0472">Membrane</keyword>
<feature type="compositionally biased region" description="Basic and acidic residues" evidence="1">
    <location>
        <begin position="314"/>
        <end position="323"/>
    </location>
</feature>
<feature type="compositionally biased region" description="Low complexity" evidence="1">
    <location>
        <begin position="36"/>
        <end position="53"/>
    </location>
</feature>
<feature type="region of interest" description="Disordered" evidence="1">
    <location>
        <begin position="183"/>
        <end position="339"/>
    </location>
</feature>
<feature type="compositionally biased region" description="Polar residues" evidence="1">
    <location>
        <begin position="207"/>
        <end position="236"/>
    </location>
</feature>
<comment type="caution">
    <text evidence="3">The sequence shown here is derived from an EMBL/GenBank/DDBJ whole genome shotgun (WGS) entry which is preliminary data.</text>
</comment>
<reference evidence="3 4" key="1">
    <citation type="submission" date="2016-10" db="EMBL/GenBank/DDBJ databases">
        <title>Genome sequence of the basidiomycete white-rot fungus Trametes pubescens.</title>
        <authorList>
            <person name="Makela M.R."/>
            <person name="Granchi Z."/>
            <person name="Peng M."/>
            <person name="De Vries R.P."/>
            <person name="Grigoriev I."/>
            <person name="Riley R."/>
            <person name="Hilden K."/>
        </authorList>
    </citation>
    <scope>NUCLEOTIDE SEQUENCE [LARGE SCALE GENOMIC DNA]</scope>
    <source>
        <strain evidence="3 4">FBCC735</strain>
    </source>
</reference>
<proteinExistence type="predicted"/>